<keyword evidence="1" id="KW-0732">Signal</keyword>
<dbReference type="Gene3D" id="2.160.20.10">
    <property type="entry name" value="Single-stranded right-handed beta-helix, Pectin lyase-like"/>
    <property type="match status" value="1"/>
</dbReference>
<comment type="caution">
    <text evidence="3">The sequence shown here is derived from an EMBL/GenBank/DDBJ whole genome shotgun (WGS) entry which is preliminary data.</text>
</comment>
<name>A0A2T0WRH9_9RHOB</name>
<dbReference type="InterPro" id="IPR039448">
    <property type="entry name" value="Beta_helix"/>
</dbReference>
<protein>
    <submittedName>
        <fullName evidence="3">Parallel beta helix pectate lyase-like protein</fullName>
    </submittedName>
</protein>
<feature type="domain" description="Right handed beta helix" evidence="2">
    <location>
        <begin position="166"/>
        <end position="321"/>
    </location>
</feature>
<dbReference type="SUPFAM" id="SSF51126">
    <property type="entry name" value="Pectin lyase-like"/>
    <property type="match status" value="1"/>
</dbReference>
<evidence type="ECO:0000259" key="2">
    <source>
        <dbReference type="Pfam" id="PF13229"/>
    </source>
</evidence>
<sequence>MIIRAFLALVFFYCALPAFAAQYYVAPQAPADGVGSSARPFDSVKSAIQSGILAGGDRLILAPGSYDAITVLSDFNFSPPLVIGPARAHTAHTPQIFVRQGDGLTFYGINVWPEKANLAPDNLLETFSGATNIRFENLEVRGKPNANESYFSWSAEDWVTRWRHNGALLRGAKNSVVNSRFTGVAFGITIEGPDGLVTGNTISGFSGDGMRTLGDNGLFENNQIENCFKVDGNHDDGIQSWARHEGADGRKIVRGVKIVRNRIYEWRGPEPHPLRCSLQGIGLFDGIFKNFLIKDNLVAVTHYHGISLYGGDSSQIVGNTVVNLRGEQADRPWIKIDSKKTGPGNRNNLVIGNVAPKYEGIPAASRLNLLLQQPGREFVAPLLQDFRVRADSRLYQMKNYRPNAWVNSNQ</sequence>
<dbReference type="Proteomes" id="UP000238392">
    <property type="component" value="Unassembled WGS sequence"/>
</dbReference>
<dbReference type="InterPro" id="IPR012334">
    <property type="entry name" value="Pectin_lyas_fold"/>
</dbReference>
<evidence type="ECO:0000256" key="1">
    <source>
        <dbReference type="SAM" id="SignalP"/>
    </source>
</evidence>
<dbReference type="InterPro" id="IPR011050">
    <property type="entry name" value="Pectin_lyase_fold/virulence"/>
</dbReference>
<keyword evidence="4" id="KW-1185">Reference proteome</keyword>
<dbReference type="RefSeq" id="WP_106264291.1">
    <property type="nucleotide sequence ID" value="NZ_PVTQ01000006.1"/>
</dbReference>
<feature type="signal peptide" evidence="1">
    <location>
        <begin position="1"/>
        <end position="20"/>
    </location>
</feature>
<dbReference type="GO" id="GO:0016829">
    <property type="term" value="F:lyase activity"/>
    <property type="evidence" value="ECO:0007669"/>
    <property type="project" value="UniProtKB-KW"/>
</dbReference>
<keyword evidence="3" id="KW-0456">Lyase</keyword>
<dbReference type="OrthoDB" id="3938151at2"/>
<gene>
    <name evidence="3" type="ORF">CLV74_10613</name>
</gene>
<dbReference type="AlphaFoldDB" id="A0A2T0WRH9"/>
<dbReference type="SMART" id="SM00710">
    <property type="entry name" value="PbH1"/>
    <property type="match status" value="4"/>
</dbReference>
<dbReference type="InterPro" id="IPR006626">
    <property type="entry name" value="PbH1"/>
</dbReference>
<evidence type="ECO:0000313" key="3">
    <source>
        <dbReference type="EMBL" id="PRY89311.1"/>
    </source>
</evidence>
<reference evidence="3 4" key="1">
    <citation type="submission" date="2018-03" db="EMBL/GenBank/DDBJ databases">
        <title>Genomic Encyclopedia of Archaeal and Bacterial Type Strains, Phase II (KMG-II): from individual species to whole genera.</title>
        <authorList>
            <person name="Goeker M."/>
        </authorList>
    </citation>
    <scope>NUCLEOTIDE SEQUENCE [LARGE SCALE GENOMIC DNA]</scope>
    <source>
        <strain evidence="3 4">DSM 100212</strain>
    </source>
</reference>
<dbReference type="EMBL" id="PVTQ01000006">
    <property type="protein sequence ID" value="PRY89311.1"/>
    <property type="molecule type" value="Genomic_DNA"/>
</dbReference>
<evidence type="ECO:0000313" key="4">
    <source>
        <dbReference type="Proteomes" id="UP000238392"/>
    </source>
</evidence>
<proteinExistence type="predicted"/>
<dbReference type="Pfam" id="PF13229">
    <property type="entry name" value="Beta_helix"/>
    <property type="match status" value="1"/>
</dbReference>
<feature type="chain" id="PRO_5015510553" evidence="1">
    <location>
        <begin position="21"/>
        <end position="410"/>
    </location>
</feature>
<organism evidence="3 4">
    <name type="scientific">Donghicola tyrosinivorans</name>
    <dbReference type="NCBI Taxonomy" id="1652492"/>
    <lineage>
        <taxon>Bacteria</taxon>
        <taxon>Pseudomonadati</taxon>
        <taxon>Pseudomonadota</taxon>
        <taxon>Alphaproteobacteria</taxon>
        <taxon>Rhodobacterales</taxon>
        <taxon>Roseobacteraceae</taxon>
        <taxon>Donghicola</taxon>
    </lineage>
</organism>
<accession>A0A2T0WRH9</accession>